<evidence type="ECO:0000313" key="8">
    <source>
        <dbReference type="EMBL" id="GGH24786.1"/>
    </source>
</evidence>
<accession>A0ABQ1YHJ6</accession>
<dbReference type="EMBL" id="BMIA01000001">
    <property type="protein sequence ID" value="GGH24786.1"/>
    <property type="molecule type" value="Genomic_DNA"/>
</dbReference>
<comment type="subcellular location">
    <subcellularLocation>
        <location evidence="1">Cell outer membrane</location>
    </subcellularLocation>
</comment>
<evidence type="ECO:0000256" key="1">
    <source>
        <dbReference type="ARBA" id="ARBA00004442"/>
    </source>
</evidence>
<dbReference type="InterPro" id="IPR003423">
    <property type="entry name" value="OMP_efflux"/>
</dbReference>
<evidence type="ECO:0000256" key="5">
    <source>
        <dbReference type="ARBA" id="ARBA00022692"/>
    </source>
</evidence>
<evidence type="ECO:0000313" key="9">
    <source>
        <dbReference type="Proteomes" id="UP000600214"/>
    </source>
</evidence>
<protein>
    <submittedName>
        <fullName evidence="8">Transporter</fullName>
    </submittedName>
</protein>
<gene>
    <name evidence="8" type="ORF">GCM10007423_08510</name>
</gene>
<dbReference type="Pfam" id="PF02321">
    <property type="entry name" value="OEP"/>
    <property type="match status" value="2"/>
</dbReference>
<evidence type="ECO:0000256" key="4">
    <source>
        <dbReference type="ARBA" id="ARBA00022452"/>
    </source>
</evidence>
<proteinExistence type="inferred from homology"/>
<keyword evidence="7" id="KW-0998">Cell outer membrane</keyword>
<dbReference type="SUPFAM" id="SSF56954">
    <property type="entry name" value="Outer membrane efflux proteins (OEP)"/>
    <property type="match status" value="1"/>
</dbReference>
<dbReference type="Gene3D" id="1.20.1600.10">
    <property type="entry name" value="Outer membrane efflux proteins (OEP)"/>
    <property type="match status" value="1"/>
</dbReference>
<evidence type="ECO:0000256" key="3">
    <source>
        <dbReference type="ARBA" id="ARBA00022448"/>
    </source>
</evidence>
<keyword evidence="6" id="KW-0472">Membrane</keyword>
<evidence type="ECO:0000256" key="6">
    <source>
        <dbReference type="ARBA" id="ARBA00023136"/>
    </source>
</evidence>
<dbReference type="PANTHER" id="PTHR30026">
    <property type="entry name" value="OUTER MEMBRANE PROTEIN TOLC"/>
    <property type="match status" value="1"/>
</dbReference>
<comment type="similarity">
    <text evidence="2">Belongs to the outer membrane factor (OMF) (TC 1.B.17) family.</text>
</comment>
<dbReference type="Proteomes" id="UP000600214">
    <property type="component" value="Unassembled WGS sequence"/>
</dbReference>
<name>A0ABQ1YHJ6_9BACT</name>
<evidence type="ECO:0000256" key="2">
    <source>
        <dbReference type="ARBA" id="ARBA00007613"/>
    </source>
</evidence>
<organism evidence="8 9">
    <name type="scientific">Dyadobacter endophyticus</name>
    <dbReference type="NCBI Taxonomy" id="1749036"/>
    <lineage>
        <taxon>Bacteria</taxon>
        <taxon>Pseudomonadati</taxon>
        <taxon>Bacteroidota</taxon>
        <taxon>Cytophagia</taxon>
        <taxon>Cytophagales</taxon>
        <taxon>Spirosomataceae</taxon>
        <taxon>Dyadobacter</taxon>
    </lineage>
</organism>
<comment type="caution">
    <text evidence="8">The sequence shown here is derived from an EMBL/GenBank/DDBJ whole genome shotgun (WGS) entry which is preliminary data.</text>
</comment>
<evidence type="ECO:0000256" key="7">
    <source>
        <dbReference type="ARBA" id="ARBA00023237"/>
    </source>
</evidence>
<dbReference type="InterPro" id="IPR051906">
    <property type="entry name" value="TolC-like"/>
</dbReference>
<dbReference type="PANTHER" id="PTHR30026:SF20">
    <property type="entry name" value="OUTER MEMBRANE PROTEIN TOLC"/>
    <property type="match status" value="1"/>
</dbReference>
<keyword evidence="5" id="KW-0812">Transmembrane</keyword>
<keyword evidence="9" id="KW-1185">Reference proteome</keyword>
<reference evidence="9" key="1">
    <citation type="journal article" date="2019" name="Int. J. Syst. Evol. Microbiol.">
        <title>The Global Catalogue of Microorganisms (GCM) 10K type strain sequencing project: providing services to taxonomists for standard genome sequencing and annotation.</title>
        <authorList>
            <consortium name="The Broad Institute Genomics Platform"/>
            <consortium name="The Broad Institute Genome Sequencing Center for Infectious Disease"/>
            <person name="Wu L."/>
            <person name="Ma J."/>
        </authorList>
    </citation>
    <scope>NUCLEOTIDE SEQUENCE [LARGE SCALE GENOMIC DNA]</scope>
    <source>
        <strain evidence="9">CGMCC 1.15288</strain>
    </source>
</reference>
<keyword evidence="4" id="KW-1134">Transmembrane beta strand</keyword>
<keyword evidence="3" id="KW-0813">Transport</keyword>
<sequence>MAHGQDSLHITVKKLFELAENNNRQLKLDAIRIQDAQAGIDVSKNHRLPDIDMAVTAGYLTDVGVIGMGTMKTGFYEMPHFSNSYVLQASYLLFSGGRVGRDIEISELRGRVAGLNYEKNKMEVKLLLVGYYLDLFRLLGQRDVYKSNIDQASMLLEKIDNRMRAGIVLRSDKIRSELLLEEMKLQLVKVSNRIRIINNAMVEILVLPEGTIIEPDTILPENNVTELALNTLQQVALQNQPELKINQLNTEMAKKRQQQIKAAYLPEASLYATNGLARPYVYDIPAKDIYANNLTVGVRLNYSLSGLYKNKARVDAATKGLQAATQYEQLAQENMRKAVFNAYTLWNEAGDQLSSEAKKLELATENYRRITNAYDQQVALITDITDASNQKLAAELQLTNAQAQRVMRYFELQKVTGQLN</sequence>